<dbReference type="PIRSF" id="PIRSF001220">
    <property type="entry name" value="L-ASNase_gatD"/>
    <property type="match status" value="1"/>
</dbReference>
<evidence type="ECO:0000256" key="2">
    <source>
        <dbReference type="ARBA" id="ARBA00012920"/>
    </source>
</evidence>
<dbReference type="Pfam" id="PF17763">
    <property type="entry name" value="Asparaginase_C"/>
    <property type="match status" value="1"/>
</dbReference>
<dbReference type="Pfam" id="PF00710">
    <property type="entry name" value="Asparaginase"/>
    <property type="match status" value="1"/>
</dbReference>
<dbReference type="PANTHER" id="PTHR11707:SF28">
    <property type="entry name" value="60 KDA LYSOPHOSPHOLIPASE"/>
    <property type="match status" value="1"/>
</dbReference>
<keyword evidence="3" id="KW-0378">Hydrolase</keyword>
<evidence type="ECO:0000313" key="8">
    <source>
        <dbReference type="EMBL" id="MDV5087461.1"/>
    </source>
</evidence>
<evidence type="ECO:0000256" key="1">
    <source>
        <dbReference type="ARBA" id="ARBA00010518"/>
    </source>
</evidence>
<keyword evidence="9" id="KW-1185">Reference proteome</keyword>
<dbReference type="Gene3D" id="3.40.50.1170">
    <property type="entry name" value="L-asparaginase, N-terminal domain"/>
    <property type="match status" value="1"/>
</dbReference>
<dbReference type="PROSITE" id="PS51732">
    <property type="entry name" value="ASN_GLN_ASE_3"/>
    <property type="match status" value="1"/>
</dbReference>
<dbReference type="SMART" id="SM00870">
    <property type="entry name" value="Asparaginase"/>
    <property type="match status" value="1"/>
</dbReference>
<proteinExistence type="inferred from homology"/>
<reference evidence="8 9" key="1">
    <citation type="submission" date="2023-10" db="EMBL/GenBank/DDBJ databases">
        <title>Veillonella sp. nov., isolated from a pig farm feces dump.</title>
        <authorList>
            <person name="Chang Y.-H."/>
        </authorList>
    </citation>
    <scope>NUCLEOTIDE SEQUENCE [LARGE SCALE GENOMIC DNA]</scope>
    <source>
        <strain evidence="8 9">YH-vei2233</strain>
    </source>
</reference>
<dbReference type="PIRSF" id="PIRSF500176">
    <property type="entry name" value="L_ASNase"/>
    <property type="match status" value="1"/>
</dbReference>
<evidence type="ECO:0000256" key="5">
    <source>
        <dbReference type="RuleBase" id="RU004456"/>
    </source>
</evidence>
<dbReference type="InterPro" id="IPR040919">
    <property type="entry name" value="Asparaginase_C"/>
</dbReference>
<dbReference type="RefSeq" id="WP_295190761.1">
    <property type="nucleotide sequence ID" value="NZ_JAWJZA010000010.1"/>
</dbReference>
<dbReference type="InterPro" id="IPR027473">
    <property type="entry name" value="L-asparaginase_C"/>
</dbReference>
<dbReference type="SFLD" id="SFLDS00057">
    <property type="entry name" value="Glutaminase/Asparaginase"/>
    <property type="match status" value="1"/>
</dbReference>
<dbReference type="SUPFAM" id="SSF53774">
    <property type="entry name" value="Glutaminase/Asparaginase"/>
    <property type="match status" value="1"/>
</dbReference>
<evidence type="ECO:0000256" key="3">
    <source>
        <dbReference type="ARBA" id="ARBA00022801"/>
    </source>
</evidence>
<feature type="domain" description="Asparaginase/glutaminase C-terminal" evidence="7">
    <location>
        <begin position="219"/>
        <end position="324"/>
    </location>
</feature>
<accession>A0ABU3Z6B3</accession>
<dbReference type="InterPro" id="IPR036152">
    <property type="entry name" value="Asp/glu_Ase-like_sf"/>
</dbReference>
<comment type="caution">
    <text evidence="8">The sequence shown here is derived from an EMBL/GenBank/DDBJ whole genome shotgun (WGS) entry which is preliminary data.</text>
</comment>
<dbReference type="InterPro" id="IPR037152">
    <property type="entry name" value="L-asparaginase_N_sf"/>
</dbReference>
<dbReference type="InterPro" id="IPR020827">
    <property type="entry name" value="Asparaginase/glutaminase_AS1"/>
</dbReference>
<dbReference type="InterPro" id="IPR004550">
    <property type="entry name" value="AsnASE_II"/>
</dbReference>
<sequence length="327" mass="35170">MTYDKKIILIGTGGTIAGQGASETDLTGYTSGVLSLEAILAAVPGVDEYGPFEYHQFSNIESSDISEQQWIDLANLVQDSVERDDVEGIVITHGTDSMEETAFFLNLTVHTDRPVVVTGSMRPSGAVSADGPINLLQAMQIVRTPSSTGKGVLVALNGMIDGAREVTKTNTTDVSTFNSPLVGHLGIVQDGVAHFYKSSTRRHTNQSEFDCRQLNVLPKVHIIYCYAGIQEETAVVVLGTKPAGVILSGLGHGTIPQNIRNVTERINIPVVRASRTGSGIVSAVPTDKRADYLVSDSLNPQKARILLALGLTKTADRNELRRMFGEY</sequence>
<organism evidence="8 9">
    <name type="scientific">Veillonella absiana</name>
    <dbReference type="NCBI Taxonomy" id="3079305"/>
    <lineage>
        <taxon>Bacteria</taxon>
        <taxon>Bacillati</taxon>
        <taxon>Bacillota</taxon>
        <taxon>Negativicutes</taxon>
        <taxon>Veillonellales</taxon>
        <taxon>Veillonellaceae</taxon>
        <taxon>Veillonella</taxon>
    </lineage>
</organism>
<evidence type="ECO:0000259" key="7">
    <source>
        <dbReference type="Pfam" id="PF17763"/>
    </source>
</evidence>
<evidence type="ECO:0000256" key="4">
    <source>
        <dbReference type="PROSITE-ProRule" id="PRU10099"/>
    </source>
</evidence>
<protein>
    <recommendedName>
        <fullName evidence="2">asparaginase</fullName>
        <ecNumber evidence="2">3.5.1.1</ecNumber>
    </recommendedName>
</protein>
<dbReference type="EMBL" id="JAWJZB010000001">
    <property type="protein sequence ID" value="MDV5087461.1"/>
    <property type="molecule type" value="Genomic_DNA"/>
</dbReference>
<dbReference type="PROSITE" id="PS00144">
    <property type="entry name" value="ASN_GLN_ASE_1"/>
    <property type="match status" value="1"/>
</dbReference>
<feature type="active site" evidence="4">
    <location>
        <position position="15"/>
    </location>
</feature>
<dbReference type="InterPro" id="IPR006034">
    <property type="entry name" value="Asparaginase/glutaminase-like"/>
</dbReference>
<feature type="domain" description="L-asparaginase N-terminal" evidence="6">
    <location>
        <begin position="6"/>
        <end position="199"/>
    </location>
</feature>
<evidence type="ECO:0000313" key="9">
    <source>
        <dbReference type="Proteomes" id="UP001272515"/>
    </source>
</evidence>
<evidence type="ECO:0000259" key="6">
    <source>
        <dbReference type="Pfam" id="PF00710"/>
    </source>
</evidence>
<gene>
    <name evidence="8" type="ORF">RVY80_01145</name>
</gene>
<dbReference type="PRINTS" id="PR00139">
    <property type="entry name" value="ASNGLNASE"/>
</dbReference>
<dbReference type="CDD" id="cd08964">
    <property type="entry name" value="L-asparaginase_II"/>
    <property type="match status" value="1"/>
</dbReference>
<dbReference type="NCBIfam" id="TIGR00520">
    <property type="entry name" value="asnASE_II"/>
    <property type="match status" value="1"/>
</dbReference>
<name>A0ABU3Z6B3_9FIRM</name>
<dbReference type="EC" id="3.5.1.1" evidence="2"/>
<comment type="similarity">
    <text evidence="1 5">Belongs to the asparaginase 1 family.</text>
</comment>
<dbReference type="Proteomes" id="UP001272515">
    <property type="component" value="Unassembled WGS sequence"/>
</dbReference>
<dbReference type="InterPro" id="IPR027474">
    <property type="entry name" value="L-asparaginase_N"/>
</dbReference>
<dbReference type="PANTHER" id="PTHR11707">
    <property type="entry name" value="L-ASPARAGINASE"/>
    <property type="match status" value="1"/>
</dbReference>
<dbReference type="Gene3D" id="3.40.50.40">
    <property type="match status" value="1"/>
</dbReference>